<dbReference type="PANTHER" id="PTHR11845">
    <property type="entry name" value="5'-DEOXYNUCLEOTIDASE HDDC2"/>
    <property type="match status" value="1"/>
</dbReference>
<evidence type="ECO:0000256" key="3">
    <source>
        <dbReference type="ARBA" id="ARBA00001941"/>
    </source>
</evidence>
<dbReference type="AlphaFoldDB" id="A0A1W1ZE31"/>
<comment type="catalytic activity">
    <reaction evidence="1">
        <text>a 2'-deoxyribonucleoside 5'-phosphate + H2O = a 2'-deoxyribonucleoside + phosphate</text>
        <dbReference type="Rhea" id="RHEA:36167"/>
        <dbReference type="ChEBI" id="CHEBI:15377"/>
        <dbReference type="ChEBI" id="CHEBI:18274"/>
        <dbReference type="ChEBI" id="CHEBI:43474"/>
        <dbReference type="ChEBI" id="CHEBI:65317"/>
        <dbReference type="EC" id="3.1.3.89"/>
    </reaction>
</comment>
<evidence type="ECO:0000256" key="2">
    <source>
        <dbReference type="ARBA" id="ARBA00001936"/>
    </source>
</evidence>
<evidence type="ECO:0000256" key="6">
    <source>
        <dbReference type="ARBA" id="ARBA00022723"/>
    </source>
</evidence>
<keyword evidence="6" id="KW-0479">Metal-binding</keyword>
<dbReference type="InterPro" id="IPR006674">
    <property type="entry name" value="HD_domain"/>
</dbReference>
<dbReference type="PANTHER" id="PTHR11845:SF13">
    <property type="entry name" value="5'-DEOXYNUCLEOTIDASE HDDC2"/>
    <property type="match status" value="1"/>
</dbReference>
<reference evidence="9 10" key="1">
    <citation type="submission" date="2017-04" db="EMBL/GenBank/DDBJ databases">
        <authorList>
            <person name="Afonso C.L."/>
            <person name="Miller P.J."/>
            <person name="Scott M.A."/>
            <person name="Spackman E."/>
            <person name="Goraichik I."/>
            <person name="Dimitrov K.M."/>
            <person name="Suarez D.L."/>
            <person name="Swayne D.E."/>
        </authorList>
    </citation>
    <scope>NUCLEOTIDE SEQUENCE [LARGE SCALE GENOMIC DNA]</scope>
    <source>
        <strain evidence="9 10">DSM 3385</strain>
    </source>
</reference>
<keyword evidence="7 9" id="KW-0378">Hydrolase</keyword>
<dbReference type="Proteomes" id="UP000192418">
    <property type="component" value="Unassembled WGS sequence"/>
</dbReference>
<dbReference type="STRING" id="1121400.SAMN02746065_102233"/>
<dbReference type="InterPro" id="IPR003607">
    <property type="entry name" value="HD/PDEase_dom"/>
</dbReference>
<keyword evidence="10" id="KW-1185">Reference proteome</keyword>
<evidence type="ECO:0000256" key="1">
    <source>
        <dbReference type="ARBA" id="ARBA00001638"/>
    </source>
</evidence>
<dbReference type="InterPro" id="IPR039356">
    <property type="entry name" value="YfbR/HDDC2"/>
</dbReference>
<dbReference type="Pfam" id="PF13023">
    <property type="entry name" value="HD_3"/>
    <property type="match status" value="1"/>
</dbReference>
<evidence type="ECO:0000256" key="5">
    <source>
        <dbReference type="ARBA" id="ARBA00012964"/>
    </source>
</evidence>
<evidence type="ECO:0000256" key="4">
    <source>
        <dbReference type="ARBA" id="ARBA00011738"/>
    </source>
</evidence>
<dbReference type="GO" id="GO:0005737">
    <property type="term" value="C:cytoplasm"/>
    <property type="evidence" value="ECO:0007669"/>
    <property type="project" value="TreeGrafter"/>
</dbReference>
<evidence type="ECO:0000313" key="9">
    <source>
        <dbReference type="EMBL" id="SMC46710.1"/>
    </source>
</evidence>
<dbReference type="GO" id="GO:0002953">
    <property type="term" value="F:5'-deoxynucleotidase activity"/>
    <property type="evidence" value="ECO:0007669"/>
    <property type="project" value="UniProtKB-EC"/>
</dbReference>
<protein>
    <recommendedName>
        <fullName evidence="5">5'-deoxynucleotidase</fullName>
        <ecNumber evidence="5">3.1.3.89</ecNumber>
    </recommendedName>
</protein>
<feature type="domain" description="HD/PDEase" evidence="8">
    <location>
        <begin position="37"/>
        <end position="149"/>
    </location>
</feature>
<comment type="cofactor">
    <cofactor evidence="2">
        <name>Mn(2+)</name>
        <dbReference type="ChEBI" id="CHEBI:29035"/>
    </cofactor>
</comment>
<dbReference type="EC" id="3.1.3.89" evidence="5"/>
<evidence type="ECO:0000259" key="8">
    <source>
        <dbReference type="SMART" id="SM00471"/>
    </source>
</evidence>
<accession>A0A1W1ZE31</accession>
<sequence length="192" mass="21837">MADKEKYNMNQKFADLFFEANMLTRLPRSGYQFLGAGQESVAEHSFMTAFICFTMAKMEPKVDGGKIVSMALVHDFAEARTGDLNYVQKQYVTAREDLALSRMAEGFPLGESIVALVNEFNQGETREAMLARDADQLSFILELKKLQDIGAKTPDKWLPHVLERLKTDTGRTLAHALLSSNWDDWWLKNYSE</sequence>
<dbReference type="SMART" id="SM00471">
    <property type="entry name" value="HDc"/>
    <property type="match status" value="1"/>
</dbReference>
<dbReference type="GO" id="GO:0046872">
    <property type="term" value="F:metal ion binding"/>
    <property type="evidence" value="ECO:0007669"/>
    <property type="project" value="UniProtKB-KW"/>
</dbReference>
<dbReference type="SUPFAM" id="SSF109604">
    <property type="entry name" value="HD-domain/PDEase-like"/>
    <property type="match status" value="1"/>
</dbReference>
<evidence type="ECO:0000256" key="7">
    <source>
        <dbReference type="ARBA" id="ARBA00022801"/>
    </source>
</evidence>
<evidence type="ECO:0000313" key="10">
    <source>
        <dbReference type="Proteomes" id="UP000192418"/>
    </source>
</evidence>
<comment type="cofactor">
    <cofactor evidence="3">
        <name>Co(2+)</name>
        <dbReference type="ChEBI" id="CHEBI:48828"/>
    </cofactor>
</comment>
<name>A0A1W1ZE31_9BACT</name>
<dbReference type="EMBL" id="FWXY01000002">
    <property type="protein sequence ID" value="SMC46710.1"/>
    <property type="molecule type" value="Genomic_DNA"/>
</dbReference>
<comment type="subunit">
    <text evidence="4">Homodimer.</text>
</comment>
<dbReference type="Gene3D" id="1.10.3210.10">
    <property type="entry name" value="Hypothetical protein af1432"/>
    <property type="match status" value="1"/>
</dbReference>
<organism evidence="9 10">
    <name type="scientific">Desulfocicer vacuolatum DSM 3385</name>
    <dbReference type="NCBI Taxonomy" id="1121400"/>
    <lineage>
        <taxon>Bacteria</taxon>
        <taxon>Pseudomonadati</taxon>
        <taxon>Thermodesulfobacteriota</taxon>
        <taxon>Desulfobacteria</taxon>
        <taxon>Desulfobacterales</taxon>
        <taxon>Desulfobacteraceae</taxon>
        <taxon>Desulfocicer</taxon>
    </lineage>
</organism>
<proteinExistence type="predicted"/>
<gene>
    <name evidence="9" type="ORF">SAMN02746065_102233</name>
</gene>